<proteinExistence type="predicted"/>
<dbReference type="PANTHER" id="PTHR33527:SF51">
    <property type="entry name" value="RRM DOMAIN-CONTAINING PROTEIN"/>
    <property type="match status" value="1"/>
</dbReference>
<accession>A0A077RQB5</accession>
<dbReference type="PANTHER" id="PTHR33527">
    <property type="entry name" value="OS07G0274300 PROTEIN"/>
    <property type="match status" value="1"/>
</dbReference>
<gene>
    <name evidence="2" type="ORF">TRAES_3BF101400060CFD_c1</name>
</gene>
<sequence>MTAGKQNRQRIIQPRGEHRSRNAEPDSTTWNTLMKSMTPYTSKHQPHPRADEFVTNNQDTAVPACQRQSMKRDNIQSYTPWLAVSDPCQPSSPCSDESNVEDEEQLQILKANILRILKIQPPAFAQQMYTLSGIRIGFACILREIMVNMDETLGVLVVLRLLGLRGFGTLVSKPAVDSRMIWELLLDARVRPIVEPSLKPVQTAGPLAASNLEFTKNKGWRVKSNSQPLVLEHTCLPLGLPWLAVSDPCQPSSPCSDETNVEDEEQLQILKANILRILKIQPPAFAQQMYTLSGIRIGFACIFREIKVNLVQWYTTRTYKDVKMYGSRTYKDVKMYGSLQPVRQVYERLVSVCGSPEQAQNAVALLVWLDQGTISAIHHVLAIGPDAIAVVAEEANAILKCFRHQVPVLPPIPLISALCMQGGVHIDPGFFAFHQDIVVSGVAHFLDGASKFIFDDRLHLLLRKSETGLVGNPPKLLAPYTHPMAVPEDCRSMFITFSKGMPPTVRRSLSTSESKCALRMIKKWGDCVVGVLMEKTKGGLLPMYGRIIFKTEAIVKLVLNGERPVKISIGHRQIWLRKYVPRPTKATP</sequence>
<feature type="compositionally biased region" description="Polar residues" evidence="1">
    <location>
        <begin position="1"/>
        <end position="10"/>
    </location>
</feature>
<evidence type="ECO:0000256" key="1">
    <source>
        <dbReference type="SAM" id="MobiDB-lite"/>
    </source>
</evidence>
<reference evidence="2" key="1">
    <citation type="journal article" date="2014" name="Science">
        <title>Structural and functional partitioning of bread wheat chromosome 3B.</title>
        <authorList>
            <person name="Choulet F."/>
            <person name="Alberti A."/>
            <person name="Theil S."/>
            <person name="Glover N."/>
            <person name="Barbe V."/>
            <person name="Daron J."/>
            <person name="Pingault L."/>
            <person name="Sourdille P."/>
            <person name="Couloux A."/>
            <person name="Paux E."/>
            <person name="Leroy P."/>
            <person name="Mangenot S."/>
            <person name="Guilhot N."/>
            <person name="Le Gouis J."/>
            <person name="Balfourier F."/>
            <person name="Alaux M."/>
            <person name="Jamilloux V."/>
            <person name="Poulain J."/>
            <person name="Durand C."/>
            <person name="Bellec A."/>
            <person name="Gaspin C."/>
            <person name="Safar J."/>
            <person name="Dolezel J."/>
            <person name="Rogers J."/>
            <person name="Vandepoele K."/>
            <person name="Aury J.M."/>
            <person name="Mayer K."/>
            <person name="Berges H."/>
            <person name="Quesneville H."/>
            <person name="Wincker P."/>
            <person name="Feuillet C."/>
        </authorList>
    </citation>
    <scope>NUCLEOTIDE SEQUENCE</scope>
</reference>
<dbReference type="EMBL" id="HG670306">
    <property type="protein sequence ID" value="CDM81602.1"/>
    <property type="molecule type" value="Genomic_DNA"/>
</dbReference>
<feature type="compositionally biased region" description="Basic and acidic residues" evidence="1">
    <location>
        <begin position="15"/>
        <end position="24"/>
    </location>
</feature>
<feature type="region of interest" description="Disordered" evidence="1">
    <location>
        <begin position="1"/>
        <end position="31"/>
    </location>
</feature>
<dbReference type="AlphaFoldDB" id="A0A077RQB5"/>
<protein>
    <submittedName>
        <fullName evidence="2">Uncharacterized protein</fullName>
    </submittedName>
</protein>
<name>A0A077RQB5_WHEAT</name>
<organism evidence="2">
    <name type="scientific">Triticum aestivum</name>
    <name type="common">Wheat</name>
    <dbReference type="NCBI Taxonomy" id="4565"/>
    <lineage>
        <taxon>Eukaryota</taxon>
        <taxon>Viridiplantae</taxon>
        <taxon>Streptophyta</taxon>
        <taxon>Embryophyta</taxon>
        <taxon>Tracheophyta</taxon>
        <taxon>Spermatophyta</taxon>
        <taxon>Magnoliopsida</taxon>
        <taxon>Liliopsida</taxon>
        <taxon>Poales</taxon>
        <taxon>Poaceae</taxon>
        <taxon>BOP clade</taxon>
        <taxon>Pooideae</taxon>
        <taxon>Triticodae</taxon>
        <taxon>Triticeae</taxon>
        <taxon>Triticinae</taxon>
        <taxon>Triticum</taxon>
    </lineage>
</organism>
<dbReference type="HOGENOM" id="CLU_464160_0_0_1"/>
<evidence type="ECO:0000313" key="2">
    <source>
        <dbReference type="EMBL" id="CDM81602.1"/>
    </source>
</evidence>